<name>A0A4U5MTU6_STECR</name>
<evidence type="ECO:0000313" key="2">
    <source>
        <dbReference type="EMBL" id="TKR73170.1"/>
    </source>
</evidence>
<keyword evidence="3" id="KW-1185">Reference proteome</keyword>
<organism evidence="2 3">
    <name type="scientific">Steinernema carpocapsae</name>
    <name type="common">Entomopathogenic nematode</name>
    <dbReference type="NCBI Taxonomy" id="34508"/>
    <lineage>
        <taxon>Eukaryota</taxon>
        <taxon>Metazoa</taxon>
        <taxon>Ecdysozoa</taxon>
        <taxon>Nematoda</taxon>
        <taxon>Chromadorea</taxon>
        <taxon>Rhabditida</taxon>
        <taxon>Tylenchina</taxon>
        <taxon>Panagrolaimomorpha</taxon>
        <taxon>Strongyloidoidea</taxon>
        <taxon>Steinernematidae</taxon>
        <taxon>Steinernema</taxon>
    </lineage>
</organism>
<reference evidence="2 3" key="1">
    <citation type="journal article" date="2015" name="Genome Biol.">
        <title>Comparative genomics of Steinernema reveals deeply conserved gene regulatory networks.</title>
        <authorList>
            <person name="Dillman A.R."/>
            <person name="Macchietto M."/>
            <person name="Porter C.F."/>
            <person name="Rogers A."/>
            <person name="Williams B."/>
            <person name="Antoshechkin I."/>
            <person name="Lee M.M."/>
            <person name="Goodwin Z."/>
            <person name="Lu X."/>
            <person name="Lewis E.E."/>
            <person name="Goodrich-Blair H."/>
            <person name="Stock S.P."/>
            <person name="Adams B.J."/>
            <person name="Sternberg P.W."/>
            <person name="Mortazavi A."/>
        </authorList>
    </citation>
    <scope>NUCLEOTIDE SEQUENCE [LARGE SCALE GENOMIC DNA]</scope>
    <source>
        <strain evidence="2 3">ALL</strain>
    </source>
</reference>
<proteinExistence type="predicted"/>
<feature type="chain" id="PRO_5020615534" evidence="1">
    <location>
        <begin position="21"/>
        <end position="81"/>
    </location>
</feature>
<sequence>MARRCLLVILFLCCLILASSTSLNFYMNAVKAIANRKVRPRSRHVDFFRQPMSNMRMLEALHKREETEDKLMYSRLFPLLY</sequence>
<dbReference type="AlphaFoldDB" id="A0A4U5MTU6"/>
<reference evidence="2 3" key="2">
    <citation type="journal article" date="2019" name="G3 (Bethesda)">
        <title>Hybrid Assembly of the Genome of the Entomopathogenic Nematode Steinernema carpocapsae Identifies the X-Chromosome.</title>
        <authorList>
            <person name="Serra L."/>
            <person name="Macchietto M."/>
            <person name="Macias-Munoz A."/>
            <person name="McGill C.J."/>
            <person name="Rodriguez I.M."/>
            <person name="Rodriguez B."/>
            <person name="Murad R."/>
            <person name="Mortazavi A."/>
        </authorList>
    </citation>
    <scope>NUCLEOTIDE SEQUENCE [LARGE SCALE GENOMIC DNA]</scope>
    <source>
        <strain evidence="2 3">ALL</strain>
    </source>
</reference>
<gene>
    <name evidence="2" type="ORF">L596_020511</name>
</gene>
<accession>A0A4U5MTU6</accession>
<dbReference type="EMBL" id="AZBU02000006">
    <property type="protein sequence ID" value="TKR73170.1"/>
    <property type="molecule type" value="Genomic_DNA"/>
</dbReference>
<evidence type="ECO:0000256" key="1">
    <source>
        <dbReference type="SAM" id="SignalP"/>
    </source>
</evidence>
<dbReference type="Proteomes" id="UP000298663">
    <property type="component" value="Unassembled WGS sequence"/>
</dbReference>
<comment type="caution">
    <text evidence="2">The sequence shown here is derived from an EMBL/GenBank/DDBJ whole genome shotgun (WGS) entry which is preliminary data.</text>
</comment>
<protein>
    <submittedName>
        <fullName evidence="2">Uncharacterized protein</fullName>
    </submittedName>
</protein>
<evidence type="ECO:0000313" key="3">
    <source>
        <dbReference type="Proteomes" id="UP000298663"/>
    </source>
</evidence>
<keyword evidence="1" id="KW-0732">Signal</keyword>
<feature type="signal peptide" evidence="1">
    <location>
        <begin position="1"/>
        <end position="20"/>
    </location>
</feature>